<sequence length="364" mass="41061">MNGDKLFRLLMALCLAMGIMGITVGKFILGGIFVGLAVAIWLTTGGKHYNDRNLYDKIVEGCEDITIEHIYECLRTVDTCLGCPWMGSNTFTSGDAIMFGPSPFKDYITIYKDKKNNIVVKSGTELSHIVRNADNETHFKDVLDTKSMTVNPKTYSHFASWKLMSAVLVDDLTEIIKKIKVGDNSAVKSLGKFKFFYANSTDCLYRDSDDNEYTYVRTINEPLNVRIYEIPEGDESIEETGEMLAQVTGSAKAEKNGFKFYMSGEEYGTLYRDTESDSDSYFIETSDGRVYVEGFRAVRKANLSCNYIITIDGVRKAVIAGNARIAFEEDVLTENSLICSLDDEYLLLYMAIQEMIMTKNKWLK</sequence>
<proteinExistence type="predicted"/>
<feature type="transmembrane region" description="Helical" evidence="1">
    <location>
        <begin position="12"/>
        <end position="42"/>
    </location>
</feature>
<dbReference type="GeneID" id="78391435"/>
<keyword evidence="3" id="KW-1185">Reference proteome</keyword>
<dbReference type="Proteomes" id="UP000237883">
    <property type="component" value="Chromosome"/>
</dbReference>
<dbReference type="EMBL" id="CP027228">
    <property type="protein sequence ID" value="AVM48062.1"/>
    <property type="molecule type" value="Genomic_DNA"/>
</dbReference>
<keyword evidence="1" id="KW-1133">Transmembrane helix</keyword>
<organism evidence="2 3">
    <name type="scientific">Mogibacterium diversum</name>
    <dbReference type="NCBI Taxonomy" id="114527"/>
    <lineage>
        <taxon>Bacteria</taxon>
        <taxon>Bacillati</taxon>
        <taxon>Bacillota</taxon>
        <taxon>Clostridia</taxon>
        <taxon>Peptostreptococcales</taxon>
        <taxon>Anaerovoracaceae</taxon>
        <taxon>Mogibacterium</taxon>
    </lineage>
</organism>
<gene>
    <name evidence="2" type="ORF">C5Q96_04075</name>
</gene>
<reference evidence="3" key="1">
    <citation type="submission" date="2018-02" db="EMBL/GenBank/DDBJ databases">
        <authorList>
            <person name="Holder M.E."/>
            <person name="Ajami N.J."/>
            <person name="Petrosino J.F."/>
        </authorList>
    </citation>
    <scope>NUCLEOTIDE SEQUENCE [LARGE SCALE GENOMIC DNA]</scope>
    <source>
        <strain evidence="3">CCUG 47132</strain>
    </source>
</reference>
<accession>A0A2S0L451</accession>
<evidence type="ECO:0000313" key="2">
    <source>
        <dbReference type="EMBL" id="AVM48062.1"/>
    </source>
</evidence>
<protein>
    <submittedName>
        <fullName evidence="2">Uncharacterized protein</fullName>
    </submittedName>
</protein>
<evidence type="ECO:0000256" key="1">
    <source>
        <dbReference type="SAM" id="Phobius"/>
    </source>
</evidence>
<dbReference type="KEGG" id="mdv:C5Q96_04075"/>
<dbReference type="AlphaFoldDB" id="A0A2S0L451"/>
<dbReference type="RefSeq" id="WP_106057138.1">
    <property type="nucleotide sequence ID" value="NZ_CP027228.1"/>
</dbReference>
<keyword evidence="1" id="KW-0472">Membrane</keyword>
<dbReference type="OrthoDB" id="2078808at2"/>
<evidence type="ECO:0000313" key="3">
    <source>
        <dbReference type="Proteomes" id="UP000237883"/>
    </source>
</evidence>
<keyword evidence="1" id="KW-0812">Transmembrane</keyword>
<name>A0A2S0L451_9FIRM</name>